<evidence type="ECO:0000313" key="4">
    <source>
        <dbReference type="Proteomes" id="UP001066455"/>
    </source>
</evidence>
<dbReference type="RefSeq" id="WP_268304971.1">
    <property type="nucleotide sequence ID" value="NZ_JALAJL010000037.1"/>
</dbReference>
<protein>
    <submittedName>
        <fullName evidence="3">GAF domain-containing protein</fullName>
    </submittedName>
</protein>
<gene>
    <name evidence="3" type="ORF">MOE73_05510</name>
</gene>
<dbReference type="SUPFAM" id="SSF55781">
    <property type="entry name" value="GAF domain-like"/>
    <property type="match status" value="1"/>
</dbReference>
<sequence length="271" mass="30223">MGDIVSAFLDKSPPWFFIISSIILIVILIIIGVFVYIAVKRFADNANKENKVIKLLEERETLKNENLHNKLLTEQLTVAISNAKTFVDLLVLIQKNRSGSTGDDVLHAINKILEGLTAVIKTDIGEMHRCGFWINDDTGLRLLCGSSGFPLDYPGNRVLDINHSIAGRCFRKSESINIADVTKDADWKESDSSNTYSSLICIPISEWGVVTIDAKREMSDNTLQIGQLYCSIISGILGEYYELVQDEDIGDQNLDRDFDDFVDEVAANVES</sequence>
<keyword evidence="1" id="KW-0812">Transmembrane</keyword>
<dbReference type="InterPro" id="IPR003018">
    <property type="entry name" value="GAF"/>
</dbReference>
<dbReference type="Pfam" id="PF01590">
    <property type="entry name" value="GAF"/>
    <property type="match status" value="1"/>
</dbReference>
<comment type="caution">
    <text evidence="3">The sequence shown here is derived from an EMBL/GenBank/DDBJ whole genome shotgun (WGS) entry which is preliminary data.</text>
</comment>
<feature type="domain" description="GAF" evidence="2">
    <location>
        <begin position="112"/>
        <end position="233"/>
    </location>
</feature>
<dbReference type="Gene3D" id="3.30.450.40">
    <property type="match status" value="1"/>
</dbReference>
<accession>A0AA90J4D4</accession>
<reference evidence="3" key="1">
    <citation type="submission" date="2022-02" db="EMBL/GenBank/DDBJ databases">
        <title>Crop Bioprotection Bacillus Genome Sequencing.</title>
        <authorList>
            <person name="Dunlap C."/>
        </authorList>
    </citation>
    <scope>NUCLEOTIDE SEQUENCE</scope>
    <source>
        <strain evidence="3">T20C14</strain>
    </source>
</reference>
<evidence type="ECO:0000259" key="2">
    <source>
        <dbReference type="Pfam" id="PF01590"/>
    </source>
</evidence>
<dbReference type="EMBL" id="JALAXI010000004">
    <property type="protein sequence ID" value="MCY9279518.1"/>
    <property type="molecule type" value="Genomic_DNA"/>
</dbReference>
<dbReference type="InterPro" id="IPR029016">
    <property type="entry name" value="GAF-like_dom_sf"/>
</dbReference>
<organism evidence="3 4">
    <name type="scientific">Bacillus haynesii</name>
    <dbReference type="NCBI Taxonomy" id="1925021"/>
    <lineage>
        <taxon>Bacteria</taxon>
        <taxon>Bacillati</taxon>
        <taxon>Bacillota</taxon>
        <taxon>Bacilli</taxon>
        <taxon>Bacillales</taxon>
        <taxon>Bacillaceae</taxon>
        <taxon>Bacillus</taxon>
    </lineage>
</organism>
<dbReference type="AlphaFoldDB" id="A0AA90J4D4"/>
<evidence type="ECO:0000256" key="1">
    <source>
        <dbReference type="SAM" id="Phobius"/>
    </source>
</evidence>
<keyword evidence="1" id="KW-0472">Membrane</keyword>
<proteinExistence type="predicted"/>
<feature type="transmembrane region" description="Helical" evidence="1">
    <location>
        <begin position="15"/>
        <end position="39"/>
    </location>
</feature>
<keyword evidence="1" id="KW-1133">Transmembrane helix</keyword>
<dbReference type="Proteomes" id="UP001066455">
    <property type="component" value="Unassembled WGS sequence"/>
</dbReference>
<evidence type="ECO:0000313" key="3">
    <source>
        <dbReference type="EMBL" id="MCY9279518.1"/>
    </source>
</evidence>
<name>A0AA90J4D4_9BACI</name>